<evidence type="ECO:0000256" key="3">
    <source>
        <dbReference type="ARBA" id="ARBA00004947"/>
    </source>
</evidence>
<evidence type="ECO:0000256" key="5">
    <source>
        <dbReference type="ARBA" id="ARBA00013189"/>
    </source>
</evidence>
<dbReference type="RefSeq" id="WP_249480822.1">
    <property type="nucleotide sequence ID" value="NZ_CP097218.1"/>
</dbReference>
<dbReference type="Gene3D" id="3.90.25.10">
    <property type="entry name" value="UDP-galactose 4-epimerase, domain 1"/>
    <property type="match status" value="1"/>
</dbReference>
<evidence type="ECO:0000256" key="11">
    <source>
        <dbReference type="ARBA" id="ARBA00033067"/>
    </source>
</evidence>
<keyword evidence="14" id="KW-1185">Reference proteome</keyword>
<evidence type="ECO:0000256" key="8">
    <source>
        <dbReference type="ARBA" id="ARBA00023235"/>
    </source>
</evidence>
<dbReference type="NCBIfam" id="TIGR01179">
    <property type="entry name" value="galE"/>
    <property type="match status" value="1"/>
</dbReference>
<comment type="pathway">
    <text evidence="3">Carbohydrate metabolism; galactose metabolism.</text>
</comment>
<keyword evidence="9" id="KW-0119">Carbohydrate metabolism</keyword>
<evidence type="ECO:0000313" key="14">
    <source>
        <dbReference type="Proteomes" id="UP001055868"/>
    </source>
</evidence>
<keyword evidence="7" id="KW-0520">NAD</keyword>
<dbReference type="EMBL" id="CP097218">
    <property type="protein sequence ID" value="UQN31400.1"/>
    <property type="molecule type" value="Genomic_DNA"/>
</dbReference>
<evidence type="ECO:0000256" key="10">
    <source>
        <dbReference type="ARBA" id="ARBA00031367"/>
    </source>
</evidence>
<dbReference type="EC" id="5.1.3.2" evidence="5"/>
<comment type="catalytic activity">
    <reaction evidence="1">
        <text>UDP-alpha-D-glucose = UDP-alpha-D-galactose</text>
        <dbReference type="Rhea" id="RHEA:22168"/>
        <dbReference type="ChEBI" id="CHEBI:58885"/>
        <dbReference type="ChEBI" id="CHEBI:66914"/>
        <dbReference type="EC" id="5.1.3.2"/>
    </reaction>
</comment>
<sequence>MTTLVIGGAGYIGSHVVRLLLEKGEQVVVVDDLSTGFRSRTEGADLVELDVTSKDAVDRLAFHLTSSGADSVIHFAAHKQVGESVANPEMYWHDNVGGLANVLAACAKAKVRDVVFSSSAAVYGMPDVYSVTEDLEPRPINPYGATKYVGEWMLADAERAHDMRTVALRYFNVAGAGWPELADTLVMNLVPIILDALDRGDVPTVFGDDYDTPDGTCIRDYVHVLDLAEAHVAALDYLRGDDRPHHVFNVGTGTGSSVLEVIDAIAKVKGIEIEPRLGERRPGDPARLICSTDRIRETLSWKSEKSLEDIVRSAVEARDAANGADAAGSSSEG</sequence>
<gene>
    <name evidence="13" type="primary">galE</name>
    <name evidence="13" type="ORF">M4486_09015</name>
</gene>
<dbReference type="Proteomes" id="UP001055868">
    <property type="component" value="Chromosome"/>
</dbReference>
<dbReference type="GO" id="GO:0003978">
    <property type="term" value="F:UDP-glucose 4-epimerase activity"/>
    <property type="evidence" value="ECO:0007669"/>
    <property type="project" value="UniProtKB-EC"/>
</dbReference>
<dbReference type="SUPFAM" id="SSF51735">
    <property type="entry name" value="NAD(P)-binding Rossmann-fold domains"/>
    <property type="match status" value="1"/>
</dbReference>
<accession>A0ABY4NCZ3</accession>
<dbReference type="PANTHER" id="PTHR43725">
    <property type="entry name" value="UDP-GLUCOSE 4-EPIMERASE"/>
    <property type="match status" value="1"/>
</dbReference>
<evidence type="ECO:0000313" key="13">
    <source>
        <dbReference type="EMBL" id="UQN31400.1"/>
    </source>
</evidence>
<dbReference type="InterPro" id="IPR005886">
    <property type="entry name" value="UDP_G4E"/>
</dbReference>
<proteinExistence type="inferred from homology"/>
<reference evidence="13" key="1">
    <citation type="submission" date="2022-05" db="EMBL/GenBank/DDBJ databases">
        <title>Genomic analysis of Brachybacterium sp. CBA3104.</title>
        <authorList>
            <person name="Roh S.W."/>
            <person name="Kim Y.B."/>
            <person name="Kim Y."/>
        </authorList>
    </citation>
    <scope>NUCLEOTIDE SEQUENCE</scope>
    <source>
        <strain evidence="13">CBA3104</strain>
    </source>
</reference>
<evidence type="ECO:0000259" key="12">
    <source>
        <dbReference type="Pfam" id="PF01370"/>
    </source>
</evidence>
<dbReference type="InterPro" id="IPR036291">
    <property type="entry name" value="NAD(P)-bd_dom_sf"/>
</dbReference>
<organism evidence="13 14">
    <name type="scientific">Brachybacterium kimchii</name>
    <dbReference type="NCBI Taxonomy" id="2942909"/>
    <lineage>
        <taxon>Bacteria</taxon>
        <taxon>Bacillati</taxon>
        <taxon>Actinomycetota</taxon>
        <taxon>Actinomycetes</taxon>
        <taxon>Micrococcales</taxon>
        <taxon>Dermabacteraceae</taxon>
        <taxon>Brachybacterium</taxon>
    </lineage>
</organism>
<dbReference type="InterPro" id="IPR001509">
    <property type="entry name" value="Epimerase_deHydtase"/>
</dbReference>
<evidence type="ECO:0000256" key="9">
    <source>
        <dbReference type="ARBA" id="ARBA00023277"/>
    </source>
</evidence>
<name>A0ABY4NCZ3_9MICO</name>
<keyword evidence="8 13" id="KW-0413">Isomerase</keyword>
<evidence type="ECO:0000256" key="6">
    <source>
        <dbReference type="ARBA" id="ARBA00018569"/>
    </source>
</evidence>
<dbReference type="Pfam" id="PF01370">
    <property type="entry name" value="Epimerase"/>
    <property type="match status" value="1"/>
</dbReference>
<evidence type="ECO:0000256" key="1">
    <source>
        <dbReference type="ARBA" id="ARBA00000083"/>
    </source>
</evidence>
<comment type="cofactor">
    <cofactor evidence="2">
        <name>NAD(+)</name>
        <dbReference type="ChEBI" id="CHEBI:57540"/>
    </cofactor>
</comment>
<comment type="similarity">
    <text evidence="4">Belongs to the NAD(P)-dependent epimerase/dehydratase family.</text>
</comment>
<dbReference type="Gene3D" id="3.40.50.720">
    <property type="entry name" value="NAD(P)-binding Rossmann-like Domain"/>
    <property type="match status" value="1"/>
</dbReference>
<evidence type="ECO:0000256" key="4">
    <source>
        <dbReference type="ARBA" id="ARBA00007637"/>
    </source>
</evidence>
<evidence type="ECO:0000256" key="7">
    <source>
        <dbReference type="ARBA" id="ARBA00023027"/>
    </source>
</evidence>
<dbReference type="PANTHER" id="PTHR43725:SF53">
    <property type="entry name" value="UDP-ARABINOSE 4-EPIMERASE 1"/>
    <property type="match status" value="1"/>
</dbReference>
<protein>
    <recommendedName>
        <fullName evidence="6">UDP-glucose 4-epimerase</fullName>
        <ecNumber evidence="5">5.1.3.2</ecNumber>
    </recommendedName>
    <alternativeName>
        <fullName evidence="11">Galactowaldenase</fullName>
    </alternativeName>
    <alternativeName>
        <fullName evidence="10">UDP-galactose 4-epimerase</fullName>
    </alternativeName>
</protein>
<evidence type="ECO:0000256" key="2">
    <source>
        <dbReference type="ARBA" id="ARBA00001911"/>
    </source>
</evidence>
<feature type="domain" description="NAD-dependent epimerase/dehydratase" evidence="12">
    <location>
        <begin position="4"/>
        <end position="251"/>
    </location>
</feature>